<protein>
    <submittedName>
        <fullName evidence="3">Uncharacterized protein LOC101362400</fullName>
    </submittedName>
</protein>
<dbReference type="AlphaFoldDB" id="A0A9B0HCG3"/>
<dbReference type="Proteomes" id="UP000245340">
    <property type="component" value="Unplaced"/>
</dbReference>
<dbReference type="RefSeq" id="XP_004414386.1">
    <property type="nucleotide sequence ID" value="XM_004414329.1"/>
</dbReference>
<keyword evidence="2" id="KW-1185">Reference proteome</keyword>
<reference evidence="3" key="1">
    <citation type="submission" date="2025-08" db="UniProtKB">
        <authorList>
            <consortium name="RefSeq"/>
        </authorList>
    </citation>
    <scope>IDENTIFICATION</scope>
</reference>
<proteinExistence type="predicted"/>
<evidence type="ECO:0000313" key="2">
    <source>
        <dbReference type="Proteomes" id="UP000245340"/>
    </source>
</evidence>
<evidence type="ECO:0000256" key="1">
    <source>
        <dbReference type="SAM" id="MobiDB-lite"/>
    </source>
</evidence>
<evidence type="ECO:0000313" key="3">
    <source>
        <dbReference type="RefSeq" id="XP_004414386.1"/>
    </source>
</evidence>
<feature type="region of interest" description="Disordered" evidence="1">
    <location>
        <begin position="69"/>
        <end position="102"/>
    </location>
</feature>
<name>A0A9B0HCG3_ODORO</name>
<accession>A0A9B0HCG3</accession>
<sequence>MVLGEEALGKMALLRKRGPRHVAWSGRGKVRGMSRLGTRKDKAAVPAVEKPLGPQWFWDGGQLGVRKAEGEGGWGLREGATGRDSPRKARPLPGGTRPEKAVRSEADRLRGFREQVAFPLNQVLRQLVPTPATDRQTELHVVPPRERVPSTARPPECSRPVNGEAAPGEAVNTSIRRTKQQHTADSGLLQGSLPLVSTVTTTAAVCHWITFINPPPLSIQIQRIPLANVPIPVQCECPPFGLLHCLNKNAGLLMKIKCLGMDLSILQKLSNAPTNHLSAA</sequence>
<gene>
    <name evidence="3" type="primary">LOC101362400</name>
</gene>
<feature type="region of interest" description="Disordered" evidence="1">
    <location>
        <begin position="146"/>
        <end position="172"/>
    </location>
</feature>
<organism evidence="2 3">
    <name type="scientific">Odobenus rosmarus divergens</name>
    <name type="common">Pacific walrus</name>
    <dbReference type="NCBI Taxonomy" id="9708"/>
    <lineage>
        <taxon>Eukaryota</taxon>
        <taxon>Metazoa</taxon>
        <taxon>Chordata</taxon>
        <taxon>Craniata</taxon>
        <taxon>Vertebrata</taxon>
        <taxon>Euteleostomi</taxon>
        <taxon>Mammalia</taxon>
        <taxon>Eutheria</taxon>
        <taxon>Laurasiatheria</taxon>
        <taxon>Carnivora</taxon>
        <taxon>Caniformia</taxon>
        <taxon>Pinnipedia</taxon>
        <taxon>Odobenidae</taxon>
        <taxon>Odobenus</taxon>
    </lineage>
</organism>